<dbReference type="InterPro" id="IPR004245">
    <property type="entry name" value="DUF229"/>
</dbReference>
<gene>
    <name evidence="1" type="ORF">OCBIM_22018957mg</name>
</gene>
<dbReference type="GO" id="GO:0005615">
    <property type="term" value="C:extracellular space"/>
    <property type="evidence" value="ECO:0007669"/>
    <property type="project" value="TreeGrafter"/>
</dbReference>
<accession>A0A0L8HAH4</accession>
<reference evidence="1" key="1">
    <citation type="submission" date="2015-07" db="EMBL/GenBank/DDBJ databases">
        <title>MeaNS - Measles Nucleotide Surveillance Program.</title>
        <authorList>
            <person name="Tran T."/>
            <person name="Druce J."/>
        </authorList>
    </citation>
    <scope>NUCLEOTIDE SEQUENCE</scope>
    <source>
        <strain evidence="1">UCB-OBI-ISO-001</strain>
        <tissue evidence="1">Gonad</tissue>
    </source>
</reference>
<dbReference type="KEGG" id="obi:106871827"/>
<dbReference type="OMA" id="NICEGRE"/>
<dbReference type="AlphaFoldDB" id="A0A0L8HAH4"/>
<sequence>MPHKQFQAIFLFGGFLVSLLCITSWMGTSIENKLTVNKKHYDSGHHFEDFKRSLLMSNPSSTKKDFPTIQPCHFYNISDRNVCYVQIRCYQNDSWNFCLNISCHNCNHHYLEKKAAAFQYKILKEPKLRQDKLCQLLEDYYVSKKYNSSGQSIIRCMVCNQLDRKLKSTKQFNSISSKTNCKPEEKENRTISNIHLIYFRFFSRQEFKSKFHQTHTQLMKINNENIAHVYNFAKHQSTRVQYSAGLYQLLCGETFDLNINEESLCSQSLAKTATKYGYQTFLFDHTCEESTSEKINFLFTKFYQGFDYNTKGSSPTFYNDLPPNLQEKTCHKSNSDKKVEISGSGIFDYHQIVNKESNGKYILLSILRTSDVANSQLRVIDSQLAKVIEDLSKQKDSVIILTGDIGHGWSVSGWNNSKITQLSNPPLYLVLSKQFQKKLGKIRAKNVLRNTHNLVTLKDVHFTLRDIMAINDPKSYLKDNKSSKDSIKNETTFGLFQFLKKGRSCGFLDVMQPHICLTENQAVTFDNDSIQVGLAEFVLGEMNEKIQEEIETEENETDLFLLSPFGNCQRLKGLSFGNINKWRDNGKVMTQMDIHVIGKDTKEPNVLTVLLSTNDDSKNPNIQVLSYHRKIPSNDGLQICFRSKLDYDLCRCVETVNQSLSAWRSAYLRMVFSKSFGVPLKVANIHNQCLLLIMRDYTNSIVFEAVNICEGREYILGFYIDTYNMISLVPLPIKKTVKPLQIRFLTSIIQSSYLRPGRFTKYQTYFSVKMR</sequence>
<dbReference type="PANTHER" id="PTHR10974:SF39">
    <property type="entry name" value="E2F TRANSCRIPTION FACTOR CC-MB DOMAIN-CONTAINING PROTEIN"/>
    <property type="match status" value="1"/>
</dbReference>
<protein>
    <submittedName>
        <fullName evidence="1">Uncharacterized protein</fullName>
    </submittedName>
</protein>
<proteinExistence type="predicted"/>
<organism evidence="1">
    <name type="scientific">Octopus bimaculoides</name>
    <name type="common">California two-spotted octopus</name>
    <dbReference type="NCBI Taxonomy" id="37653"/>
    <lineage>
        <taxon>Eukaryota</taxon>
        <taxon>Metazoa</taxon>
        <taxon>Spiralia</taxon>
        <taxon>Lophotrochozoa</taxon>
        <taxon>Mollusca</taxon>
        <taxon>Cephalopoda</taxon>
        <taxon>Coleoidea</taxon>
        <taxon>Octopodiformes</taxon>
        <taxon>Octopoda</taxon>
        <taxon>Incirrata</taxon>
        <taxon>Octopodidae</taxon>
        <taxon>Octopus</taxon>
    </lineage>
</organism>
<dbReference type="PANTHER" id="PTHR10974">
    <property type="entry name" value="FI08016P-RELATED"/>
    <property type="match status" value="1"/>
</dbReference>
<evidence type="ECO:0000313" key="1">
    <source>
        <dbReference type="EMBL" id="KOF86291.1"/>
    </source>
</evidence>
<name>A0A0L8HAH4_OCTBM</name>
<dbReference type="EMBL" id="KQ418702">
    <property type="protein sequence ID" value="KOF86291.1"/>
    <property type="molecule type" value="Genomic_DNA"/>
</dbReference>
<dbReference type="OrthoDB" id="6052814at2759"/>